<sequence>MDVQVRAAAVISAKLMLFVRGCAYAAFFLTLWEWITTLNFEALVIWRRKETDKRLRLMYFTSRYLGLLAQATNAFVVAFIQFSNFFASPDHCRMWYGFQLAVSTVLLVSMDCNLIFRLAEALVVAVCGTSAIRYLSFSDDGACLPLHATTSVIYLTAVQIGTQLVIWSMTFYKSIVLFCRHGWMKIPLLSLVTRDSLWVFILFTGLLGAMLSDAINREFGMQAAQLCYVIFPIYVAFVSLSASL</sequence>
<organism evidence="3 4">
    <name type="scientific">Gymnopilus dilepis</name>
    <dbReference type="NCBI Taxonomy" id="231916"/>
    <lineage>
        <taxon>Eukaryota</taxon>
        <taxon>Fungi</taxon>
        <taxon>Dikarya</taxon>
        <taxon>Basidiomycota</taxon>
        <taxon>Agaricomycotina</taxon>
        <taxon>Agaricomycetes</taxon>
        <taxon>Agaricomycetidae</taxon>
        <taxon>Agaricales</taxon>
        <taxon>Agaricineae</taxon>
        <taxon>Hymenogastraceae</taxon>
        <taxon>Gymnopilus</taxon>
    </lineage>
</organism>
<feature type="transmembrane region" description="Helical" evidence="1">
    <location>
        <begin position="191"/>
        <end position="211"/>
    </location>
</feature>
<feature type="transmembrane region" description="Helical" evidence="1">
    <location>
        <begin position="67"/>
        <end position="87"/>
    </location>
</feature>
<dbReference type="InParanoid" id="A0A409WQZ6"/>
<dbReference type="AlphaFoldDB" id="A0A409WQZ6"/>
<keyword evidence="1" id="KW-1133">Transmembrane helix</keyword>
<feature type="transmembrane region" description="Helical" evidence="1">
    <location>
        <begin position="93"/>
        <end position="109"/>
    </location>
</feature>
<dbReference type="Pfam" id="PF20151">
    <property type="entry name" value="DUF6533"/>
    <property type="match status" value="1"/>
</dbReference>
<evidence type="ECO:0000313" key="4">
    <source>
        <dbReference type="Proteomes" id="UP000284706"/>
    </source>
</evidence>
<feature type="transmembrane region" description="Helical" evidence="1">
    <location>
        <begin position="223"/>
        <end position="242"/>
    </location>
</feature>
<dbReference type="EMBL" id="NHYE01004922">
    <property type="protein sequence ID" value="PPQ80906.1"/>
    <property type="molecule type" value="Genomic_DNA"/>
</dbReference>
<evidence type="ECO:0000256" key="1">
    <source>
        <dbReference type="SAM" id="Phobius"/>
    </source>
</evidence>
<feature type="transmembrane region" description="Helical" evidence="1">
    <location>
        <begin position="24"/>
        <end position="46"/>
    </location>
</feature>
<reference evidence="3 4" key="1">
    <citation type="journal article" date="2018" name="Evol. Lett.">
        <title>Horizontal gene cluster transfer increased hallucinogenic mushroom diversity.</title>
        <authorList>
            <person name="Reynolds H.T."/>
            <person name="Vijayakumar V."/>
            <person name="Gluck-Thaler E."/>
            <person name="Korotkin H.B."/>
            <person name="Matheny P.B."/>
            <person name="Slot J.C."/>
        </authorList>
    </citation>
    <scope>NUCLEOTIDE SEQUENCE [LARGE SCALE GENOMIC DNA]</scope>
    <source>
        <strain evidence="3 4">SRW20</strain>
    </source>
</reference>
<gene>
    <name evidence="3" type="ORF">CVT26_015068</name>
</gene>
<feature type="domain" description="DUF6533" evidence="2">
    <location>
        <begin position="22"/>
        <end position="68"/>
    </location>
</feature>
<feature type="transmembrane region" description="Helical" evidence="1">
    <location>
        <begin position="152"/>
        <end position="179"/>
    </location>
</feature>
<proteinExistence type="predicted"/>
<comment type="caution">
    <text evidence="3">The sequence shown here is derived from an EMBL/GenBank/DDBJ whole genome shotgun (WGS) entry which is preliminary data.</text>
</comment>
<dbReference type="OrthoDB" id="3020506at2759"/>
<feature type="transmembrane region" description="Helical" evidence="1">
    <location>
        <begin position="114"/>
        <end position="132"/>
    </location>
</feature>
<keyword evidence="4" id="KW-1185">Reference proteome</keyword>
<keyword evidence="1" id="KW-0812">Transmembrane</keyword>
<dbReference type="InterPro" id="IPR045340">
    <property type="entry name" value="DUF6533"/>
</dbReference>
<protein>
    <recommendedName>
        <fullName evidence="2">DUF6533 domain-containing protein</fullName>
    </recommendedName>
</protein>
<accession>A0A409WQZ6</accession>
<dbReference type="STRING" id="231916.A0A409WQZ6"/>
<evidence type="ECO:0000259" key="2">
    <source>
        <dbReference type="Pfam" id="PF20151"/>
    </source>
</evidence>
<name>A0A409WQZ6_9AGAR</name>
<evidence type="ECO:0000313" key="3">
    <source>
        <dbReference type="EMBL" id="PPQ80906.1"/>
    </source>
</evidence>
<keyword evidence="1" id="KW-0472">Membrane</keyword>
<dbReference type="Proteomes" id="UP000284706">
    <property type="component" value="Unassembled WGS sequence"/>
</dbReference>